<feature type="compositionally biased region" description="Low complexity" evidence="1">
    <location>
        <begin position="7"/>
        <end position="21"/>
    </location>
</feature>
<dbReference type="EMBL" id="CAUYUJ010011763">
    <property type="protein sequence ID" value="CAK0832540.1"/>
    <property type="molecule type" value="Genomic_DNA"/>
</dbReference>
<gene>
    <name evidence="2" type="ORF">PCOR1329_LOCUS30531</name>
</gene>
<accession>A0ABN9SL62</accession>
<evidence type="ECO:0000313" key="3">
    <source>
        <dbReference type="Proteomes" id="UP001189429"/>
    </source>
</evidence>
<comment type="caution">
    <text evidence="2">The sequence shown here is derived from an EMBL/GenBank/DDBJ whole genome shotgun (WGS) entry which is preliminary data.</text>
</comment>
<name>A0ABN9SL62_9DINO</name>
<organism evidence="2 3">
    <name type="scientific">Prorocentrum cordatum</name>
    <dbReference type="NCBI Taxonomy" id="2364126"/>
    <lineage>
        <taxon>Eukaryota</taxon>
        <taxon>Sar</taxon>
        <taxon>Alveolata</taxon>
        <taxon>Dinophyceae</taxon>
        <taxon>Prorocentrales</taxon>
        <taxon>Prorocentraceae</taxon>
        <taxon>Prorocentrum</taxon>
    </lineage>
</organism>
<keyword evidence="3" id="KW-1185">Reference proteome</keyword>
<reference evidence="2" key="1">
    <citation type="submission" date="2023-10" db="EMBL/GenBank/DDBJ databases">
        <authorList>
            <person name="Chen Y."/>
            <person name="Shah S."/>
            <person name="Dougan E. K."/>
            <person name="Thang M."/>
            <person name="Chan C."/>
        </authorList>
    </citation>
    <scope>NUCLEOTIDE SEQUENCE [LARGE SCALE GENOMIC DNA]</scope>
</reference>
<dbReference type="Proteomes" id="UP001189429">
    <property type="component" value="Unassembled WGS sequence"/>
</dbReference>
<feature type="region of interest" description="Disordered" evidence="1">
    <location>
        <begin position="1"/>
        <end position="27"/>
    </location>
</feature>
<feature type="region of interest" description="Disordered" evidence="1">
    <location>
        <begin position="81"/>
        <end position="118"/>
    </location>
</feature>
<feature type="non-terminal residue" evidence="2">
    <location>
        <position position="1"/>
    </location>
</feature>
<evidence type="ECO:0000256" key="1">
    <source>
        <dbReference type="SAM" id="MobiDB-lite"/>
    </source>
</evidence>
<sequence length="133" mass="14822">TYSTQIGSQAAARGLSGSSSAERCRARPLKVPAREAFRCRGRRRAAREAGEECAQIPVDALRFRALEQADLDEMVALHTEWRRGAPRQERSARRPRSPPRRAPMISMKRVSADHHRQRAPIIAGCAQTAPQVL</sequence>
<evidence type="ECO:0000313" key="2">
    <source>
        <dbReference type="EMBL" id="CAK0832540.1"/>
    </source>
</evidence>
<protein>
    <submittedName>
        <fullName evidence="2">Uncharacterized protein</fullName>
    </submittedName>
</protein>
<proteinExistence type="predicted"/>
<feature type="compositionally biased region" description="Basic and acidic residues" evidence="1">
    <location>
        <begin position="81"/>
        <end position="92"/>
    </location>
</feature>